<dbReference type="GO" id="GO:0006520">
    <property type="term" value="P:amino acid metabolic process"/>
    <property type="evidence" value="ECO:0007669"/>
    <property type="project" value="InterPro"/>
</dbReference>
<feature type="domain" description="Aminotransferase class I/classII large" evidence="7">
    <location>
        <begin position="37"/>
        <end position="369"/>
    </location>
</feature>
<dbReference type="EMBL" id="JACXWD010000001">
    <property type="protein sequence ID" value="MBD3866490.1"/>
    <property type="molecule type" value="Genomic_DNA"/>
</dbReference>
<dbReference type="GO" id="GO:0008483">
    <property type="term" value="F:transaminase activity"/>
    <property type="evidence" value="ECO:0007669"/>
    <property type="project" value="UniProtKB-KW"/>
</dbReference>
<evidence type="ECO:0000313" key="9">
    <source>
        <dbReference type="Proteomes" id="UP000648239"/>
    </source>
</evidence>
<keyword evidence="3 6" id="KW-0032">Aminotransferase</keyword>
<evidence type="ECO:0000256" key="2">
    <source>
        <dbReference type="ARBA" id="ARBA00007441"/>
    </source>
</evidence>
<dbReference type="PANTHER" id="PTHR46383">
    <property type="entry name" value="ASPARTATE AMINOTRANSFERASE"/>
    <property type="match status" value="1"/>
</dbReference>
<evidence type="ECO:0000256" key="4">
    <source>
        <dbReference type="ARBA" id="ARBA00022679"/>
    </source>
</evidence>
<dbReference type="InterPro" id="IPR050596">
    <property type="entry name" value="AspAT/PAT-like"/>
</dbReference>
<evidence type="ECO:0000256" key="1">
    <source>
        <dbReference type="ARBA" id="ARBA00001933"/>
    </source>
</evidence>
<reference evidence="8 9" key="1">
    <citation type="submission" date="2020-08" db="EMBL/GenBank/DDBJ databases">
        <title>Acidobacteriota in marine sediments use diverse sulfur dissimilation pathways.</title>
        <authorList>
            <person name="Wasmund K."/>
        </authorList>
    </citation>
    <scope>NUCLEOTIDE SEQUENCE [LARGE SCALE GENOMIC DNA]</scope>
    <source>
        <strain evidence="8">MAG AM4</strain>
    </source>
</reference>
<dbReference type="EC" id="2.6.1.-" evidence="6"/>
<gene>
    <name evidence="8" type="ORF">IFK94_00030</name>
</gene>
<evidence type="ECO:0000256" key="5">
    <source>
        <dbReference type="ARBA" id="ARBA00022898"/>
    </source>
</evidence>
<keyword evidence="5" id="KW-0663">Pyridoxal phosphate</keyword>
<dbReference type="Pfam" id="PF00155">
    <property type="entry name" value="Aminotran_1_2"/>
    <property type="match status" value="1"/>
</dbReference>
<accession>A0A8J6XWU5</accession>
<dbReference type="PROSITE" id="PS00105">
    <property type="entry name" value="AA_TRANSFER_CLASS_1"/>
    <property type="match status" value="1"/>
</dbReference>
<dbReference type="InterPro" id="IPR015422">
    <property type="entry name" value="PyrdxlP-dep_Trfase_small"/>
</dbReference>
<evidence type="ECO:0000313" key="8">
    <source>
        <dbReference type="EMBL" id="MBD3866490.1"/>
    </source>
</evidence>
<dbReference type="InterPro" id="IPR004838">
    <property type="entry name" value="NHTrfase_class1_PyrdxlP-BS"/>
</dbReference>
<evidence type="ECO:0000256" key="6">
    <source>
        <dbReference type="RuleBase" id="RU000481"/>
    </source>
</evidence>
<dbReference type="InterPro" id="IPR015421">
    <property type="entry name" value="PyrdxlP-dep_Trfase_major"/>
</dbReference>
<dbReference type="InterPro" id="IPR015424">
    <property type="entry name" value="PyrdxlP-dep_Trfase"/>
</dbReference>
<evidence type="ECO:0000256" key="3">
    <source>
        <dbReference type="ARBA" id="ARBA00022576"/>
    </source>
</evidence>
<dbReference type="Gene3D" id="3.90.1150.10">
    <property type="entry name" value="Aspartate Aminotransferase, domain 1"/>
    <property type="match status" value="1"/>
</dbReference>
<dbReference type="Gene3D" id="3.40.640.10">
    <property type="entry name" value="Type I PLP-dependent aspartate aminotransferase-like (Major domain)"/>
    <property type="match status" value="1"/>
</dbReference>
<dbReference type="NCBIfam" id="NF005744">
    <property type="entry name" value="PRK07568.1"/>
    <property type="match status" value="1"/>
</dbReference>
<sequence length="401" mass="43809">MPTTRKLSQRASDLPASPIRRLAPYAVAARAAGKKVYSLNIGQPDIRTPGEILDRLKTYEDVNIPYGPSQGTPEFLETLQSYYRSCGLEVGIEDLFVTTGGSEAILFVLGIIADPGDEILVFEPYYTNYSGFAAMLGVVPVPVTTPADQGYHLPDRSEIESKIGNRTRAIMLCSPNNPTGTVYTDQELELLADLCKKHDLYLVADEVYREFTYDGLKHRSALTLPGMEDRTIVVDSLSKRISVCGLRIGNIVCRNKELMAAILKAGQARLCPPTLGQHLGAGLMDVPASYMTEVIAEYEGRRDLVFDALSAIPGVGLRKPEGAFYVCAGFPVDDADRFAQYMLEEFDHGGETVMMAPAEGFYATPGLGRDEARIAYVLNRDDLTGAMKALAEGLKVYPGRT</sequence>
<dbReference type="CDD" id="cd00609">
    <property type="entry name" value="AAT_like"/>
    <property type="match status" value="1"/>
</dbReference>
<dbReference type="PANTHER" id="PTHR46383:SF1">
    <property type="entry name" value="ASPARTATE AMINOTRANSFERASE"/>
    <property type="match status" value="1"/>
</dbReference>
<comment type="caution">
    <text evidence="8">The sequence shown here is derived from an EMBL/GenBank/DDBJ whole genome shotgun (WGS) entry which is preliminary data.</text>
</comment>
<proteinExistence type="inferred from homology"/>
<dbReference type="GO" id="GO:0030170">
    <property type="term" value="F:pyridoxal phosphate binding"/>
    <property type="evidence" value="ECO:0007669"/>
    <property type="project" value="InterPro"/>
</dbReference>
<dbReference type="SUPFAM" id="SSF53383">
    <property type="entry name" value="PLP-dependent transferases"/>
    <property type="match status" value="1"/>
</dbReference>
<protein>
    <recommendedName>
        <fullName evidence="6">Aminotransferase</fullName>
        <ecNumber evidence="6">2.6.1.-</ecNumber>
    </recommendedName>
</protein>
<dbReference type="InterPro" id="IPR004839">
    <property type="entry name" value="Aminotransferase_I/II_large"/>
</dbReference>
<evidence type="ECO:0000259" key="7">
    <source>
        <dbReference type="Pfam" id="PF00155"/>
    </source>
</evidence>
<dbReference type="AlphaFoldDB" id="A0A8J6XWU5"/>
<organism evidence="8 9">
    <name type="scientific">Candidatus Polarisedimenticola svalbardensis</name>
    <dbReference type="NCBI Taxonomy" id="2886004"/>
    <lineage>
        <taxon>Bacteria</taxon>
        <taxon>Pseudomonadati</taxon>
        <taxon>Acidobacteriota</taxon>
        <taxon>Candidatus Polarisedimenticolia</taxon>
        <taxon>Candidatus Polarisedimenticolales</taxon>
        <taxon>Candidatus Polarisedimenticolaceae</taxon>
        <taxon>Candidatus Polarisedimenticola</taxon>
    </lineage>
</organism>
<comment type="cofactor">
    <cofactor evidence="1 6">
        <name>pyridoxal 5'-phosphate</name>
        <dbReference type="ChEBI" id="CHEBI:597326"/>
    </cofactor>
</comment>
<dbReference type="Proteomes" id="UP000648239">
    <property type="component" value="Unassembled WGS sequence"/>
</dbReference>
<keyword evidence="4 6" id="KW-0808">Transferase</keyword>
<comment type="similarity">
    <text evidence="2 6">Belongs to the class-I pyridoxal-phosphate-dependent aminotransferase family.</text>
</comment>
<name>A0A8J6XWU5_9BACT</name>